<keyword evidence="3" id="KW-1185">Reference proteome</keyword>
<dbReference type="Proteomes" id="UP000886595">
    <property type="component" value="Unassembled WGS sequence"/>
</dbReference>
<protein>
    <submittedName>
        <fullName evidence="2">Uncharacterized protein</fullName>
    </submittedName>
</protein>
<dbReference type="EMBL" id="JAAMPC010000006">
    <property type="protein sequence ID" value="KAG2307263.1"/>
    <property type="molecule type" value="Genomic_DNA"/>
</dbReference>
<accession>A0A8X7SIZ2</accession>
<sequence>MINLERYPTRMSRNEEETRAPLKRIISLTTILMSQSSASKPTAKSSPEKTQQRATVVKKIKFDGRTDQRFDKERIDSLNRSRESDSHAHET</sequence>
<evidence type="ECO:0000256" key="1">
    <source>
        <dbReference type="SAM" id="MobiDB-lite"/>
    </source>
</evidence>
<feature type="region of interest" description="Disordered" evidence="1">
    <location>
        <begin position="1"/>
        <end position="21"/>
    </location>
</feature>
<dbReference type="AlphaFoldDB" id="A0A8X7SIZ2"/>
<gene>
    <name evidence="2" type="ORF">Bca52824_027011</name>
</gene>
<comment type="caution">
    <text evidence="2">The sequence shown here is derived from an EMBL/GenBank/DDBJ whole genome shotgun (WGS) entry which is preliminary data.</text>
</comment>
<organism evidence="2 3">
    <name type="scientific">Brassica carinata</name>
    <name type="common">Ethiopian mustard</name>
    <name type="synonym">Abyssinian cabbage</name>
    <dbReference type="NCBI Taxonomy" id="52824"/>
    <lineage>
        <taxon>Eukaryota</taxon>
        <taxon>Viridiplantae</taxon>
        <taxon>Streptophyta</taxon>
        <taxon>Embryophyta</taxon>
        <taxon>Tracheophyta</taxon>
        <taxon>Spermatophyta</taxon>
        <taxon>Magnoliopsida</taxon>
        <taxon>eudicotyledons</taxon>
        <taxon>Gunneridae</taxon>
        <taxon>Pentapetalae</taxon>
        <taxon>rosids</taxon>
        <taxon>malvids</taxon>
        <taxon>Brassicales</taxon>
        <taxon>Brassicaceae</taxon>
        <taxon>Brassiceae</taxon>
        <taxon>Brassica</taxon>
    </lineage>
</organism>
<feature type="compositionally biased region" description="Basic and acidic residues" evidence="1">
    <location>
        <begin position="60"/>
        <end position="91"/>
    </location>
</feature>
<evidence type="ECO:0000313" key="2">
    <source>
        <dbReference type="EMBL" id="KAG2307263.1"/>
    </source>
</evidence>
<feature type="compositionally biased region" description="Low complexity" evidence="1">
    <location>
        <begin position="34"/>
        <end position="45"/>
    </location>
</feature>
<proteinExistence type="predicted"/>
<reference evidence="2 3" key="1">
    <citation type="submission" date="2020-02" db="EMBL/GenBank/DDBJ databases">
        <authorList>
            <person name="Ma Q."/>
            <person name="Huang Y."/>
            <person name="Song X."/>
            <person name="Pei D."/>
        </authorList>
    </citation>
    <scope>NUCLEOTIDE SEQUENCE [LARGE SCALE GENOMIC DNA]</scope>
    <source>
        <strain evidence="2">Sxm20200214</strain>
        <tissue evidence="2">Leaf</tissue>
    </source>
</reference>
<evidence type="ECO:0000313" key="3">
    <source>
        <dbReference type="Proteomes" id="UP000886595"/>
    </source>
</evidence>
<name>A0A8X7SIZ2_BRACI</name>
<feature type="region of interest" description="Disordered" evidence="1">
    <location>
        <begin position="34"/>
        <end position="91"/>
    </location>
</feature>